<dbReference type="InParanoid" id="A0A409X4M1"/>
<proteinExistence type="predicted"/>
<sequence length="377" mass="42237">MSLVHFTPLSYSYIPGSHFDHKTKTWLVLWEAGVIIELPPWVAAIYPSSLFIHFNVDISDLKIVVTQDGELPTPLNSSPLGDDDGRASMVFFNQATMYQSSETGYDTLIMAREHGHTGTTNYGEDAQRAFVHILKKSNDPISKAMKEHLQIDPFNTSPSNLSPSTAHQLCSMMTARHVIDAMDAATNGWKDEVEDKTEYTEIVAFNKQWNLLLQDWVKVIEKLDTIFRKSTNTFSDTPFSGGNTPISGDNSSLQHSLDSHFSNLIHLANGDKLIRSLLNIQIVVTHLAYLLNTDFTKYGAMPDWEDEFASRWQNPDAPGWLRKLTPRDFRFPLQAATHITPICLLSSSVLAFPGATLDRVVLMQASGFDCISVRDIT</sequence>
<dbReference type="STRING" id="181874.A0A409X4M1"/>
<organism evidence="1 2">
    <name type="scientific">Panaeolus cyanescens</name>
    <dbReference type="NCBI Taxonomy" id="181874"/>
    <lineage>
        <taxon>Eukaryota</taxon>
        <taxon>Fungi</taxon>
        <taxon>Dikarya</taxon>
        <taxon>Basidiomycota</taxon>
        <taxon>Agaricomycotina</taxon>
        <taxon>Agaricomycetes</taxon>
        <taxon>Agaricomycetidae</taxon>
        <taxon>Agaricales</taxon>
        <taxon>Agaricineae</taxon>
        <taxon>Galeropsidaceae</taxon>
        <taxon>Panaeolus</taxon>
    </lineage>
</organism>
<comment type="caution">
    <text evidence="1">The sequence shown here is derived from an EMBL/GenBank/DDBJ whole genome shotgun (WGS) entry which is preliminary data.</text>
</comment>
<protein>
    <submittedName>
        <fullName evidence="1">Uncharacterized protein</fullName>
    </submittedName>
</protein>
<dbReference type="EMBL" id="NHTK01004661">
    <property type="protein sequence ID" value="PPQ85664.1"/>
    <property type="molecule type" value="Genomic_DNA"/>
</dbReference>
<gene>
    <name evidence="1" type="ORF">CVT24_012812</name>
</gene>
<name>A0A409X4M1_9AGAR</name>
<reference evidence="1 2" key="1">
    <citation type="journal article" date="2018" name="Evol. Lett.">
        <title>Horizontal gene cluster transfer increased hallucinogenic mushroom diversity.</title>
        <authorList>
            <person name="Reynolds H.T."/>
            <person name="Vijayakumar V."/>
            <person name="Gluck-Thaler E."/>
            <person name="Korotkin H.B."/>
            <person name="Matheny P.B."/>
            <person name="Slot J.C."/>
        </authorList>
    </citation>
    <scope>NUCLEOTIDE SEQUENCE [LARGE SCALE GENOMIC DNA]</scope>
    <source>
        <strain evidence="1 2">2629</strain>
    </source>
</reference>
<evidence type="ECO:0000313" key="1">
    <source>
        <dbReference type="EMBL" id="PPQ85664.1"/>
    </source>
</evidence>
<dbReference type="OrthoDB" id="3266461at2759"/>
<dbReference type="Proteomes" id="UP000284842">
    <property type="component" value="Unassembled WGS sequence"/>
</dbReference>
<dbReference type="AlphaFoldDB" id="A0A409X4M1"/>
<evidence type="ECO:0000313" key="2">
    <source>
        <dbReference type="Proteomes" id="UP000284842"/>
    </source>
</evidence>
<keyword evidence="2" id="KW-1185">Reference proteome</keyword>
<accession>A0A409X4M1</accession>